<comment type="caution">
    <text evidence="1">The sequence shown here is derived from an EMBL/GenBank/DDBJ whole genome shotgun (WGS) entry which is preliminary data.</text>
</comment>
<gene>
    <name evidence="1" type="ORF">SRB5_01670</name>
</gene>
<keyword evidence="2" id="KW-1185">Reference proteome</keyword>
<dbReference type="EMBL" id="WEGJ01000001">
    <property type="protein sequence ID" value="MQY10063.1"/>
    <property type="molecule type" value="Genomic_DNA"/>
</dbReference>
<evidence type="ECO:0000313" key="2">
    <source>
        <dbReference type="Proteomes" id="UP000466345"/>
    </source>
</evidence>
<organism evidence="1 2">
    <name type="scientific">Streptomyces smaragdinus</name>
    <dbReference type="NCBI Taxonomy" id="2585196"/>
    <lineage>
        <taxon>Bacteria</taxon>
        <taxon>Bacillati</taxon>
        <taxon>Actinomycetota</taxon>
        <taxon>Actinomycetes</taxon>
        <taxon>Kitasatosporales</taxon>
        <taxon>Streptomycetaceae</taxon>
        <taxon>Streptomyces</taxon>
    </lineage>
</organism>
<proteinExistence type="predicted"/>
<dbReference type="AlphaFoldDB" id="A0A7K0C9J8"/>
<dbReference type="Proteomes" id="UP000466345">
    <property type="component" value="Unassembled WGS sequence"/>
</dbReference>
<name>A0A7K0C9J8_9ACTN</name>
<evidence type="ECO:0000313" key="1">
    <source>
        <dbReference type="EMBL" id="MQY10063.1"/>
    </source>
</evidence>
<accession>A0A7K0C9J8</accession>
<sequence>MGSDGYRVTAGMTGQAQTLDGAGTDMDNVGSAVEARTKYSYKQTGSKDAAAALNAFTEAWEAETKTLAAALHELGGKVQLARNSYRRTDGGVKHQVERVGVEAASAHPASALSDL</sequence>
<reference evidence="1 2" key="1">
    <citation type="submission" date="2019-10" db="EMBL/GenBank/DDBJ databases">
        <title>Streptomyces smaragdinus sp. nov. and Streptomyces fabii sp. nov., isolated from the gut of fungus growing-termite Macrotermes natalensis.</title>
        <authorList>
            <person name="Schwitalla J."/>
            <person name="Benndorf R."/>
            <person name="Martin K."/>
            <person name="De Beer W."/>
            <person name="Kaster A.-K."/>
            <person name="Vollmers J."/>
            <person name="Poulsen M."/>
            <person name="Beemelmanns C."/>
        </authorList>
    </citation>
    <scope>NUCLEOTIDE SEQUENCE [LARGE SCALE GENOMIC DNA]</scope>
    <source>
        <strain evidence="1 2">RB5</strain>
    </source>
</reference>
<protein>
    <submittedName>
        <fullName evidence="1">Uncharacterized protein</fullName>
    </submittedName>
</protein>